<keyword evidence="4" id="KW-1185">Reference proteome</keyword>
<proteinExistence type="predicted"/>
<dbReference type="InterPro" id="IPR039564">
    <property type="entry name" value="Peptidase_C39-like"/>
</dbReference>
<accession>A0A285J8N0</accession>
<dbReference type="EMBL" id="OBEB01000007">
    <property type="protein sequence ID" value="SNY56685.1"/>
    <property type="molecule type" value="Genomic_DNA"/>
</dbReference>
<protein>
    <submittedName>
        <fullName evidence="3">Peptidase_C39 like family protein</fullName>
    </submittedName>
</protein>
<evidence type="ECO:0000259" key="2">
    <source>
        <dbReference type="Pfam" id="PF13529"/>
    </source>
</evidence>
<gene>
    <name evidence="3" type="ORF">SAMN06297280_3110</name>
</gene>
<feature type="chain" id="PRO_5011973031" evidence="1">
    <location>
        <begin position="25"/>
        <end position="206"/>
    </location>
</feature>
<evidence type="ECO:0000313" key="3">
    <source>
        <dbReference type="EMBL" id="SNY56685.1"/>
    </source>
</evidence>
<dbReference type="Pfam" id="PF13529">
    <property type="entry name" value="Peptidase_C39_2"/>
    <property type="match status" value="1"/>
</dbReference>
<evidence type="ECO:0000313" key="4">
    <source>
        <dbReference type="Proteomes" id="UP000219353"/>
    </source>
</evidence>
<dbReference type="AlphaFoldDB" id="A0A285J8N0"/>
<dbReference type="OrthoDB" id="5735764at2"/>
<keyword evidence="1" id="KW-0732">Signal</keyword>
<sequence>MTLFSGLWLISALIPALMASPVLANTAVNKTTNPDVPYWDQKQNAVNPDSTCSITSLAMITDFFGLTDPAELGQRTPDYLNARFGLLQDVPALAGGFNTIAKEAGSALRGIGVTNGTIGQLQQLASAGKPTIVHGWFTVPGHILVVTGYDGSHYTVNDPYGVWNLQKWGSYDTSKSGKAVRYPKAAFEYAINDNGTGDDLWLHRFE</sequence>
<name>A0A285J8N0_9GAMM</name>
<reference evidence="4" key="1">
    <citation type="submission" date="2017-09" db="EMBL/GenBank/DDBJ databases">
        <authorList>
            <person name="Varghese N."/>
            <person name="Submissions S."/>
        </authorList>
    </citation>
    <scope>NUCLEOTIDE SEQUENCE [LARGE SCALE GENOMIC DNA]</scope>
    <source>
        <strain evidence="4">CGMCC 1.12461</strain>
    </source>
</reference>
<evidence type="ECO:0000256" key="1">
    <source>
        <dbReference type="SAM" id="SignalP"/>
    </source>
</evidence>
<organism evidence="3 4">
    <name type="scientific">Arsukibacterium tuosuense</name>
    <dbReference type="NCBI Taxonomy" id="1323745"/>
    <lineage>
        <taxon>Bacteria</taxon>
        <taxon>Pseudomonadati</taxon>
        <taxon>Pseudomonadota</taxon>
        <taxon>Gammaproteobacteria</taxon>
        <taxon>Chromatiales</taxon>
        <taxon>Chromatiaceae</taxon>
        <taxon>Arsukibacterium</taxon>
    </lineage>
</organism>
<dbReference type="Gene3D" id="3.90.70.10">
    <property type="entry name" value="Cysteine proteinases"/>
    <property type="match status" value="1"/>
</dbReference>
<dbReference type="Proteomes" id="UP000219353">
    <property type="component" value="Unassembled WGS sequence"/>
</dbReference>
<feature type="domain" description="Peptidase C39-like" evidence="2">
    <location>
        <begin position="35"/>
        <end position="160"/>
    </location>
</feature>
<dbReference type="RefSeq" id="WP_097112317.1">
    <property type="nucleotide sequence ID" value="NZ_OBEB01000007.1"/>
</dbReference>
<feature type="signal peptide" evidence="1">
    <location>
        <begin position="1"/>
        <end position="24"/>
    </location>
</feature>